<dbReference type="Pfam" id="PF00734">
    <property type="entry name" value="CBM_1"/>
    <property type="match status" value="1"/>
</dbReference>
<reference evidence="5" key="1">
    <citation type="submission" date="2020-10" db="EMBL/GenBank/DDBJ databases">
        <title>High-Quality Genome Resource of Clonostachys rosea strain S41 by Oxford Nanopore Long-Read Sequencing.</title>
        <authorList>
            <person name="Wang H."/>
        </authorList>
    </citation>
    <scope>NUCLEOTIDE SEQUENCE</scope>
    <source>
        <strain evidence="5">S41</strain>
    </source>
</reference>
<feature type="domain" description="CBM1" evidence="4">
    <location>
        <begin position="368"/>
        <end position="404"/>
    </location>
</feature>
<feature type="compositionally biased region" description="Low complexity" evidence="2">
    <location>
        <begin position="345"/>
        <end position="358"/>
    </location>
</feature>
<evidence type="ECO:0000256" key="3">
    <source>
        <dbReference type="SAM" id="SignalP"/>
    </source>
</evidence>
<feature type="compositionally biased region" description="Low complexity" evidence="2">
    <location>
        <begin position="305"/>
        <end position="332"/>
    </location>
</feature>
<feature type="region of interest" description="Disordered" evidence="2">
    <location>
        <begin position="279"/>
        <end position="298"/>
    </location>
</feature>
<dbReference type="SUPFAM" id="SSF55486">
    <property type="entry name" value="Metalloproteases ('zincins'), catalytic domain"/>
    <property type="match status" value="1"/>
</dbReference>
<evidence type="ECO:0000256" key="1">
    <source>
        <dbReference type="ARBA" id="ARBA00022729"/>
    </source>
</evidence>
<sequence>MRAFALSAALLSGFLTCSSALSDLDASVWKNIESKVDSRSIKRLSNRPVKRQSGWSPPSELSTALTEVWSHYESTYSGGPFAETNWGWHQIMKNKGSLSICVRWDSTASVTEAQRTQTATKYAEQYEKWFTWLYGFDGFPYSAIDVKIVGWAVKDKSLLQGSTDGITVYTDLDSDGVPMCTEGQFDHSLWLTDGLEGGFGYTWGQQVGREYFMNNIESENIHILLHEMGHTFGLDDFYDWTPTGVTNFIMLAGSAMEVTDFDGWMFRNWWYELAQKNSWSSGSSDSTGTPSSASSAVATTPVATAPAATAPATTAAPYPTTTPGGSPASTVRTRTRTRTRTSSGAVETPTQATPVVPAPSQGGFQGGMAAKKWGQCGGIGHSGSTECDEGLECIQQNEYYFQCL</sequence>
<accession>A0A8H7NEA2</accession>
<dbReference type="PANTHER" id="PTHR35606">
    <property type="entry name" value="CELLULOSE-BINDING FAMILY II PROTEIN"/>
    <property type="match status" value="1"/>
</dbReference>
<evidence type="ECO:0000256" key="2">
    <source>
        <dbReference type="SAM" id="MobiDB-lite"/>
    </source>
</evidence>
<dbReference type="GO" id="GO:0030248">
    <property type="term" value="F:cellulose binding"/>
    <property type="evidence" value="ECO:0007669"/>
    <property type="project" value="InterPro"/>
</dbReference>
<dbReference type="AlphaFoldDB" id="A0A8H7NEA2"/>
<feature type="signal peptide" evidence="3">
    <location>
        <begin position="1"/>
        <end position="20"/>
    </location>
</feature>
<evidence type="ECO:0000259" key="4">
    <source>
        <dbReference type="PROSITE" id="PS51164"/>
    </source>
</evidence>
<dbReference type="GO" id="GO:0005576">
    <property type="term" value="C:extracellular region"/>
    <property type="evidence" value="ECO:0007669"/>
    <property type="project" value="InterPro"/>
</dbReference>
<evidence type="ECO:0000313" key="6">
    <source>
        <dbReference type="Proteomes" id="UP000616885"/>
    </source>
</evidence>
<proteinExistence type="predicted"/>
<dbReference type="SUPFAM" id="SSF57180">
    <property type="entry name" value="Cellulose-binding domain"/>
    <property type="match status" value="1"/>
</dbReference>
<gene>
    <name evidence="5" type="ORF">IM811_012816</name>
</gene>
<dbReference type="PANTHER" id="PTHR35606:SF4">
    <property type="entry name" value="CELLULOSE-BINDING FAMILY II PROTEIN"/>
    <property type="match status" value="1"/>
</dbReference>
<protein>
    <recommendedName>
        <fullName evidence="4">CBM1 domain-containing protein</fullName>
    </recommendedName>
</protein>
<organism evidence="5 6">
    <name type="scientific">Bionectria ochroleuca</name>
    <name type="common">Gliocladium roseum</name>
    <dbReference type="NCBI Taxonomy" id="29856"/>
    <lineage>
        <taxon>Eukaryota</taxon>
        <taxon>Fungi</taxon>
        <taxon>Dikarya</taxon>
        <taxon>Ascomycota</taxon>
        <taxon>Pezizomycotina</taxon>
        <taxon>Sordariomycetes</taxon>
        <taxon>Hypocreomycetidae</taxon>
        <taxon>Hypocreales</taxon>
        <taxon>Bionectriaceae</taxon>
        <taxon>Clonostachys</taxon>
    </lineage>
</organism>
<feature type="chain" id="PRO_5034817976" description="CBM1 domain-containing protein" evidence="3">
    <location>
        <begin position="21"/>
        <end position="404"/>
    </location>
</feature>
<name>A0A8H7NEA2_BIOOC</name>
<feature type="region of interest" description="Disordered" evidence="2">
    <location>
        <begin position="305"/>
        <end position="358"/>
    </location>
</feature>
<dbReference type="InterPro" id="IPR000254">
    <property type="entry name" value="CBD"/>
</dbReference>
<dbReference type="Proteomes" id="UP000616885">
    <property type="component" value="Unassembled WGS sequence"/>
</dbReference>
<comment type="caution">
    <text evidence="5">The sequence shown here is derived from an EMBL/GenBank/DDBJ whole genome shotgun (WGS) entry which is preliminary data.</text>
</comment>
<keyword evidence="1 3" id="KW-0732">Signal</keyword>
<dbReference type="PROSITE" id="PS00562">
    <property type="entry name" value="CBM1_1"/>
    <property type="match status" value="1"/>
</dbReference>
<dbReference type="EMBL" id="JADCTT010000004">
    <property type="protein sequence ID" value="KAF9754058.1"/>
    <property type="molecule type" value="Genomic_DNA"/>
</dbReference>
<dbReference type="SMART" id="SM00236">
    <property type="entry name" value="fCBD"/>
    <property type="match status" value="1"/>
</dbReference>
<dbReference type="GO" id="GO:0005975">
    <property type="term" value="P:carbohydrate metabolic process"/>
    <property type="evidence" value="ECO:0007669"/>
    <property type="project" value="InterPro"/>
</dbReference>
<dbReference type="InterPro" id="IPR035971">
    <property type="entry name" value="CBD_sf"/>
</dbReference>
<dbReference type="PROSITE" id="PS51164">
    <property type="entry name" value="CBM1_2"/>
    <property type="match status" value="1"/>
</dbReference>
<evidence type="ECO:0000313" key="5">
    <source>
        <dbReference type="EMBL" id="KAF9754058.1"/>
    </source>
</evidence>